<evidence type="ECO:0000256" key="17">
    <source>
        <dbReference type="SAM" id="MobiDB-lite"/>
    </source>
</evidence>
<dbReference type="GO" id="GO:0003677">
    <property type="term" value="F:DNA binding"/>
    <property type="evidence" value="ECO:0007669"/>
    <property type="project" value="UniProtKB-KW"/>
</dbReference>
<dbReference type="GO" id="GO:0035312">
    <property type="term" value="F:5'-3' DNA exonuclease activity"/>
    <property type="evidence" value="ECO:0007669"/>
    <property type="project" value="InterPro"/>
</dbReference>
<dbReference type="InterPro" id="IPR044752">
    <property type="entry name" value="PIN-like_EXO1"/>
</dbReference>
<dbReference type="CDD" id="cd09857">
    <property type="entry name" value="PIN_EXO1"/>
    <property type="match status" value="1"/>
</dbReference>
<keyword evidence="15" id="KW-0539">Nucleus</keyword>
<evidence type="ECO:0000256" key="2">
    <source>
        <dbReference type="ARBA" id="ARBA00004123"/>
    </source>
</evidence>
<evidence type="ECO:0000313" key="21">
    <source>
        <dbReference type="Proteomes" id="UP000813462"/>
    </source>
</evidence>
<dbReference type="SUPFAM" id="SSF88723">
    <property type="entry name" value="PIN domain-like"/>
    <property type="match status" value="1"/>
</dbReference>
<evidence type="ECO:0000256" key="9">
    <source>
        <dbReference type="ARBA" id="ARBA00022801"/>
    </source>
</evidence>
<evidence type="ECO:0000256" key="10">
    <source>
        <dbReference type="ARBA" id="ARBA00022839"/>
    </source>
</evidence>
<evidence type="ECO:0000256" key="6">
    <source>
        <dbReference type="ARBA" id="ARBA00022723"/>
    </source>
</evidence>
<dbReference type="SMART" id="SM00485">
    <property type="entry name" value="XPGN"/>
    <property type="match status" value="1"/>
</dbReference>
<dbReference type="SUPFAM" id="SSF47807">
    <property type="entry name" value="5' to 3' exonuclease, C-terminal subdomain"/>
    <property type="match status" value="1"/>
</dbReference>
<keyword evidence="5" id="KW-0540">Nuclease</keyword>
<dbReference type="GO" id="GO:0017108">
    <property type="term" value="F:5'-flap endonuclease activity"/>
    <property type="evidence" value="ECO:0007669"/>
    <property type="project" value="TreeGrafter"/>
</dbReference>
<comment type="subcellular location">
    <subcellularLocation>
        <location evidence="2">Nucleus</location>
    </subcellularLocation>
</comment>
<dbReference type="InterPro" id="IPR029060">
    <property type="entry name" value="PIN-like_dom_sf"/>
</dbReference>
<keyword evidence="12" id="KW-0267">Excision nuclease</keyword>
<comment type="cofactor">
    <cofactor evidence="1">
        <name>Mg(2+)</name>
        <dbReference type="ChEBI" id="CHEBI:18420"/>
    </cofactor>
</comment>
<dbReference type="FunFam" id="1.10.150.20:FF:000011">
    <property type="entry name" value="exonuclease 1"/>
    <property type="match status" value="1"/>
</dbReference>
<dbReference type="PRINTS" id="PR00853">
    <property type="entry name" value="XPGRADSUPER"/>
</dbReference>
<evidence type="ECO:0000256" key="3">
    <source>
        <dbReference type="ARBA" id="ARBA00010563"/>
    </source>
</evidence>
<evidence type="ECO:0000256" key="12">
    <source>
        <dbReference type="ARBA" id="ARBA00022881"/>
    </source>
</evidence>
<dbReference type="Proteomes" id="UP000813462">
    <property type="component" value="Unassembled WGS sequence"/>
</dbReference>
<comment type="function">
    <text evidence="16">Putative 5'-&gt;3' double-stranded DNA exonuclease which may also contain a cryptic 3'-&gt;5' double-stranded DNA exonuclease activity. May be involved in DNA mismatch repair (MMR).</text>
</comment>
<evidence type="ECO:0000313" key="20">
    <source>
        <dbReference type="EMBL" id="KAH7545084.1"/>
    </source>
</evidence>
<dbReference type="InterPro" id="IPR006084">
    <property type="entry name" value="XPG/Rad2"/>
</dbReference>
<feature type="region of interest" description="Disordered" evidence="17">
    <location>
        <begin position="512"/>
        <end position="551"/>
    </location>
</feature>
<reference evidence="20" key="1">
    <citation type="journal article" date="2021" name="Front. Plant Sci.">
        <title>Chromosome-Scale Genome Assembly for Chinese Sour Jujube and Insights Into Its Genome Evolution and Domestication Signature.</title>
        <authorList>
            <person name="Shen L.-Y."/>
            <person name="Luo H."/>
            <person name="Wang X.-L."/>
            <person name="Wang X.-M."/>
            <person name="Qiu X.-J."/>
            <person name="Liu H."/>
            <person name="Zhou S.-S."/>
            <person name="Jia K.-H."/>
            <person name="Nie S."/>
            <person name="Bao Y.-T."/>
            <person name="Zhang R.-G."/>
            <person name="Yun Q.-Z."/>
            <person name="Chai Y.-H."/>
            <person name="Lu J.-Y."/>
            <person name="Li Y."/>
            <person name="Zhao S.-W."/>
            <person name="Mao J.-F."/>
            <person name="Jia S.-G."/>
            <person name="Mao Y.-M."/>
        </authorList>
    </citation>
    <scope>NUCLEOTIDE SEQUENCE</scope>
    <source>
        <strain evidence="20">AT0</strain>
        <tissue evidence="20">Leaf</tissue>
    </source>
</reference>
<evidence type="ECO:0000256" key="16">
    <source>
        <dbReference type="ARBA" id="ARBA00060210"/>
    </source>
</evidence>
<feature type="region of interest" description="Disordered" evidence="17">
    <location>
        <begin position="431"/>
        <end position="476"/>
    </location>
</feature>
<dbReference type="SMART" id="SM00279">
    <property type="entry name" value="HhH2"/>
    <property type="match status" value="1"/>
</dbReference>
<dbReference type="GO" id="GO:0046872">
    <property type="term" value="F:metal ion binding"/>
    <property type="evidence" value="ECO:0007669"/>
    <property type="project" value="UniProtKB-KW"/>
</dbReference>
<feature type="domain" description="XPG N-terminal" evidence="19">
    <location>
        <begin position="1"/>
        <end position="99"/>
    </location>
</feature>
<dbReference type="SMART" id="SM00484">
    <property type="entry name" value="XPGI"/>
    <property type="match status" value="1"/>
</dbReference>
<comment type="caution">
    <text evidence="20">The sequence shown here is derived from an EMBL/GenBank/DDBJ whole genome shotgun (WGS) entry which is preliminary data.</text>
</comment>
<dbReference type="InterPro" id="IPR036279">
    <property type="entry name" value="5-3_exonuclease_C_sf"/>
</dbReference>
<feature type="region of interest" description="Disordered" evidence="17">
    <location>
        <begin position="383"/>
        <end position="410"/>
    </location>
</feature>
<feature type="compositionally biased region" description="Basic and acidic residues" evidence="17">
    <location>
        <begin position="517"/>
        <end position="531"/>
    </location>
</feature>
<dbReference type="PROSITE" id="PS00841">
    <property type="entry name" value="XPG_1"/>
    <property type="match status" value="1"/>
</dbReference>
<evidence type="ECO:0000256" key="14">
    <source>
        <dbReference type="ARBA" id="ARBA00023204"/>
    </source>
</evidence>
<keyword evidence="6" id="KW-0479">Metal-binding</keyword>
<dbReference type="SMR" id="A0A978VZF0"/>
<proteinExistence type="inferred from homology"/>
<evidence type="ECO:0000256" key="4">
    <source>
        <dbReference type="ARBA" id="ARBA00020324"/>
    </source>
</evidence>
<evidence type="ECO:0000256" key="13">
    <source>
        <dbReference type="ARBA" id="ARBA00023125"/>
    </source>
</evidence>
<protein>
    <recommendedName>
        <fullName evidence="4">Exonuclease 1</fullName>
    </recommendedName>
</protein>
<evidence type="ECO:0000256" key="7">
    <source>
        <dbReference type="ARBA" id="ARBA00022763"/>
    </source>
</evidence>
<sequence>MGIQGLLPVLKSIMEPIHIKDLEGCYVAVDTYSWLHKGALSCSKDLCKGLPASRHIEYCMHRVNLLRHYGVKPVLVFDGGLLPMKGEQEKKRARVRKENLARATEHESNGNNAAAYECYQKAVDISPSIAYDLIQVLKEENVCYVVAPYEADAQMTFLAVSKQVDAVITEDSDLIPFGCPRIIYKMDKFGQAVEFRYSKLELNKELSFAGFTKQMFLEMCILSGCDYLQSLPGMGIKKAHAFVKKFTSYEKVIKHLRYSTASVPPLYEESFKKALLTFQHQRVYDPVTKDIVHLSSIPDNIGDELDFLGPYPLSASKGIAEGDLDPFTKMPLKGENIGANKTSQLKNGDLGSVKKNLDLPVQKNLLTKYFCFASLEAKRKYRAPRMSPNHSSPSCNTSVSPTDHSTVEDTASNMNCPEIASLLNPENVSSVAFPSDSVDDDFATEVPDFPESPSHDVDETRTPPQTLLRQPKHSIHKPCQTLQKEQESKHATNAIDEKIGVENRKAIVRSRYFQNKSRKDDDEENKQKSLTKDSLSINTHENTFPESASFGDGYFNGKVMKRKNPSCNSLQAEYAKPKQMRADAPFPYSGHSASNLNTTCTDTASENDEVKFGSNISHLSHYSDIAEKSMERFVSVISSFKFTSSGSRASGLRAPLKDIRNNLSNRSTVGVDFSQFAFVPKNHKS</sequence>
<dbReference type="GO" id="GO:0005634">
    <property type="term" value="C:nucleus"/>
    <property type="evidence" value="ECO:0007669"/>
    <property type="project" value="UniProtKB-SubCell"/>
</dbReference>
<dbReference type="GO" id="GO:0006281">
    <property type="term" value="P:DNA repair"/>
    <property type="evidence" value="ECO:0007669"/>
    <property type="project" value="UniProtKB-KW"/>
</dbReference>
<evidence type="ECO:0000256" key="11">
    <source>
        <dbReference type="ARBA" id="ARBA00022842"/>
    </source>
</evidence>
<dbReference type="PANTHER" id="PTHR11081">
    <property type="entry name" value="FLAP ENDONUCLEASE FAMILY MEMBER"/>
    <property type="match status" value="1"/>
</dbReference>
<evidence type="ECO:0000256" key="5">
    <source>
        <dbReference type="ARBA" id="ARBA00022722"/>
    </source>
</evidence>
<accession>A0A978VZF0</accession>
<organism evidence="20 21">
    <name type="scientific">Ziziphus jujuba var. spinosa</name>
    <dbReference type="NCBI Taxonomy" id="714518"/>
    <lineage>
        <taxon>Eukaryota</taxon>
        <taxon>Viridiplantae</taxon>
        <taxon>Streptophyta</taxon>
        <taxon>Embryophyta</taxon>
        <taxon>Tracheophyta</taxon>
        <taxon>Spermatophyta</taxon>
        <taxon>Magnoliopsida</taxon>
        <taxon>eudicotyledons</taxon>
        <taxon>Gunneridae</taxon>
        <taxon>Pentapetalae</taxon>
        <taxon>rosids</taxon>
        <taxon>fabids</taxon>
        <taxon>Rosales</taxon>
        <taxon>Rhamnaceae</taxon>
        <taxon>Paliureae</taxon>
        <taxon>Ziziphus</taxon>
    </lineage>
</organism>
<dbReference type="EMBL" id="JAEACU010000001">
    <property type="protein sequence ID" value="KAH7545084.1"/>
    <property type="molecule type" value="Genomic_DNA"/>
</dbReference>
<evidence type="ECO:0000256" key="1">
    <source>
        <dbReference type="ARBA" id="ARBA00001946"/>
    </source>
</evidence>
<feature type="compositionally biased region" description="Polar residues" evidence="17">
    <location>
        <begin position="388"/>
        <end position="410"/>
    </location>
</feature>
<evidence type="ECO:0000259" key="18">
    <source>
        <dbReference type="SMART" id="SM00484"/>
    </source>
</evidence>
<dbReference type="InterPro" id="IPR006085">
    <property type="entry name" value="XPG_DNA_repair_N"/>
</dbReference>
<dbReference type="InterPro" id="IPR006086">
    <property type="entry name" value="XPG-I_dom"/>
</dbReference>
<evidence type="ECO:0000259" key="19">
    <source>
        <dbReference type="SMART" id="SM00485"/>
    </source>
</evidence>
<name>A0A978VZF0_ZIZJJ</name>
<dbReference type="Pfam" id="PF00867">
    <property type="entry name" value="XPG_I"/>
    <property type="match status" value="1"/>
</dbReference>
<keyword evidence="10" id="KW-0269">Exonuclease</keyword>
<dbReference type="InterPro" id="IPR037315">
    <property type="entry name" value="EXO1_H3TH"/>
</dbReference>
<keyword evidence="13" id="KW-0238">DNA-binding</keyword>
<dbReference type="CDD" id="cd09908">
    <property type="entry name" value="H3TH_EXO1"/>
    <property type="match status" value="1"/>
</dbReference>
<dbReference type="InterPro" id="IPR019974">
    <property type="entry name" value="XPG_CS"/>
</dbReference>
<keyword evidence="11" id="KW-0460">Magnesium</keyword>
<dbReference type="InterPro" id="IPR008918">
    <property type="entry name" value="HhH2"/>
</dbReference>
<comment type="similarity">
    <text evidence="3">Belongs to the XPG/RAD2 endonuclease family. EXO1 subfamily.</text>
</comment>
<dbReference type="FunFam" id="3.40.50.1010:FF:000002">
    <property type="entry name" value="Exonuclease 1, putative"/>
    <property type="match status" value="1"/>
</dbReference>
<keyword evidence="9" id="KW-0378">Hydrolase</keyword>
<dbReference type="PANTHER" id="PTHR11081:SF65">
    <property type="entry name" value="DNA DAMAGE-INDUCIBLE PROTEIN DIN7-RELATED"/>
    <property type="match status" value="1"/>
</dbReference>
<evidence type="ECO:0000256" key="8">
    <source>
        <dbReference type="ARBA" id="ARBA00022769"/>
    </source>
</evidence>
<gene>
    <name evidence="20" type="ORF">FEM48_Zijuj01G0055800</name>
</gene>
<dbReference type="Pfam" id="PF00752">
    <property type="entry name" value="XPG_N"/>
    <property type="match status" value="1"/>
</dbReference>
<feature type="compositionally biased region" description="Polar residues" evidence="17">
    <location>
        <begin position="532"/>
        <end position="546"/>
    </location>
</feature>
<feature type="domain" description="XPG-I" evidence="18">
    <location>
        <begin position="138"/>
        <end position="208"/>
    </location>
</feature>
<dbReference type="AlphaFoldDB" id="A0A978VZF0"/>
<keyword evidence="8" id="KW-0228">DNA excision</keyword>
<evidence type="ECO:0000256" key="15">
    <source>
        <dbReference type="ARBA" id="ARBA00023242"/>
    </source>
</evidence>
<dbReference type="Gene3D" id="1.10.150.20">
    <property type="entry name" value="5' to 3' exonuclease, C-terminal subdomain"/>
    <property type="match status" value="1"/>
</dbReference>
<keyword evidence="7" id="KW-0227">DNA damage</keyword>
<dbReference type="Gene3D" id="3.40.50.1010">
    <property type="entry name" value="5'-nuclease"/>
    <property type="match status" value="1"/>
</dbReference>
<keyword evidence="14" id="KW-0234">DNA repair</keyword>